<dbReference type="FunFam" id="1.10.10.1100:FF:000002">
    <property type="entry name" value="Nitrite reductase large subunit"/>
    <property type="match status" value="1"/>
</dbReference>
<evidence type="ECO:0000256" key="10">
    <source>
        <dbReference type="ARBA" id="ARBA00023014"/>
    </source>
</evidence>
<evidence type="ECO:0000256" key="4">
    <source>
        <dbReference type="ARBA" id="ARBA00022630"/>
    </source>
</evidence>
<protein>
    <submittedName>
        <fullName evidence="14">NAD(P)H-nitrite reductase large subunit</fullName>
    </submittedName>
</protein>
<evidence type="ECO:0000313" key="15">
    <source>
        <dbReference type="Proteomes" id="UP000528322"/>
    </source>
</evidence>
<dbReference type="GO" id="GO:0046872">
    <property type="term" value="F:metal ion binding"/>
    <property type="evidence" value="ECO:0007669"/>
    <property type="project" value="UniProtKB-KW"/>
</dbReference>
<keyword evidence="6" id="KW-0479">Metal-binding</keyword>
<reference evidence="14 15" key="1">
    <citation type="submission" date="2020-08" db="EMBL/GenBank/DDBJ databases">
        <title>Genomic Encyclopedia of Type Strains, Phase IV (KMG-IV): sequencing the most valuable type-strain genomes for metagenomic binning, comparative biology and taxonomic classification.</title>
        <authorList>
            <person name="Goeker M."/>
        </authorList>
    </citation>
    <scope>NUCLEOTIDE SEQUENCE [LARGE SCALE GENOMIC DNA]</scope>
    <source>
        <strain evidence="14 15">DSM 22071</strain>
    </source>
</reference>
<evidence type="ECO:0000313" key="14">
    <source>
        <dbReference type="EMBL" id="MBB5021993.1"/>
    </source>
</evidence>
<keyword evidence="4" id="KW-0285">Flavoprotein</keyword>
<dbReference type="AlphaFoldDB" id="A0A7W8DH73"/>
<comment type="cofactor">
    <cofactor evidence="12">
        <name>[2Fe-2S] cluster</name>
        <dbReference type="ChEBI" id="CHEBI:190135"/>
    </cofactor>
</comment>
<evidence type="ECO:0000256" key="2">
    <source>
        <dbReference type="ARBA" id="ARBA00001974"/>
    </source>
</evidence>
<comment type="caution">
    <text evidence="14">The sequence shown here is derived from an EMBL/GenBank/DDBJ whole genome shotgun (WGS) entry which is preliminary data.</text>
</comment>
<evidence type="ECO:0000256" key="6">
    <source>
        <dbReference type="ARBA" id="ARBA00022723"/>
    </source>
</evidence>
<dbReference type="Proteomes" id="UP000528322">
    <property type="component" value="Unassembled WGS sequence"/>
</dbReference>
<keyword evidence="7" id="KW-0274">FAD</keyword>
<name>A0A7W8DH73_9BACT</name>
<dbReference type="Gene3D" id="1.10.10.1100">
    <property type="entry name" value="BFD-like [2Fe-2S]-binding domain"/>
    <property type="match status" value="1"/>
</dbReference>
<keyword evidence="11" id="KW-0534">Nitrate assimilation</keyword>
<evidence type="ECO:0000256" key="11">
    <source>
        <dbReference type="ARBA" id="ARBA00023063"/>
    </source>
</evidence>
<accession>A0A7W8DH73</accession>
<evidence type="ECO:0000256" key="12">
    <source>
        <dbReference type="ARBA" id="ARBA00034078"/>
    </source>
</evidence>
<dbReference type="InterPro" id="IPR007419">
    <property type="entry name" value="BFD-like_2Fe2S-bd_dom"/>
</dbReference>
<gene>
    <name evidence="14" type="ORF">HNR37_001310</name>
</gene>
<dbReference type="GO" id="GO:0051537">
    <property type="term" value="F:2 iron, 2 sulfur cluster binding"/>
    <property type="evidence" value="ECO:0007669"/>
    <property type="project" value="UniProtKB-KW"/>
</dbReference>
<keyword evidence="9" id="KW-0408">Iron</keyword>
<dbReference type="Pfam" id="PF04324">
    <property type="entry name" value="Fer2_BFD"/>
    <property type="match status" value="1"/>
</dbReference>
<dbReference type="PANTHER" id="PTHR43809">
    <property type="entry name" value="NITRITE REDUCTASE (NADH) LARGE SUBUNIT"/>
    <property type="match status" value="1"/>
</dbReference>
<evidence type="ECO:0000256" key="8">
    <source>
        <dbReference type="ARBA" id="ARBA00023002"/>
    </source>
</evidence>
<dbReference type="RefSeq" id="WP_183731688.1">
    <property type="nucleotide sequence ID" value="NZ_JACHID010000007.1"/>
</dbReference>
<evidence type="ECO:0000256" key="3">
    <source>
        <dbReference type="ARBA" id="ARBA00022617"/>
    </source>
</evidence>
<comment type="cofactor">
    <cofactor evidence="2">
        <name>FAD</name>
        <dbReference type="ChEBI" id="CHEBI:57692"/>
    </cofactor>
</comment>
<proteinExistence type="predicted"/>
<dbReference type="GO" id="GO:0042128">
    <property type="term" value="P:nitrate assimilation"/>
    <property type="evidence" value="ECO:0007669"/>
    <property type="project" value="UniProtKB-KW"/>
</dbReference>
<keyword evidence="15" id="KW-1185">Reference proteome</keyword>
<evidence type="ECO:0000256" key="9">
    <source>
        <dbReference type="ARBA" id="ARBA00023004"/>
    </source>
</evidence>
<comment type="cofactor">
    <cofactor evidence="1">
        <name>[4Fe-4S] cluster</name>
        <dbReference type="ChEBI" id="CHEBI:49883"/>
    </cofactor>
</comment>
<keyword evidence="3" id="KW-0349">Heme</keyword>
<organism evidence="14 15">
    <name type="scientific">Desulfurispira natronophila</name>
    <dbReference type="NCBI Taxonomy" id="682562"/>
    <lineage>
        <taxon>Bacteria</taxon>
        <taxon>Pseudomonadati</taxon>
        <taxon>Chrysiogenota</taxon>
        <taxon>Chrysiogenia</taxon>
        <taxon>Chrysiogenales</taxon>
        <taxon>Chrysiogenaceae</taxon>
        <taxon>Desulfurispira</taxon>
    </lineage>
</organism>
<evidence type="ECO:0000259" key="13">
    <source>
        <dbReference type="Pfam" id="PF04324"/>
    </source>
</evidence>
<keyword evidence="8" id="KW-0560">Oxidoreductase</keyword>
<keyword evidence="5" id="KW-0001">2Fe-2S</keyword>
<sequence>MSETVCHCMDVDRDTIVAAIKDQKLTTVEDVQDATSAGTGCGGCIPEIETLLEENK</sequence>
<dbReference type="PANTHER" id="PTHR43809:SF1">
    <property type="entry name" value="NITRITE REDUCTASE (NADH) LARGE SUBUNIT"/>
    <property type="match status" value="1"/>
</dbReference>
<evidence type="ECO:0000256" key="7">
    <source>
        <dbReference type="ARBA" id="ARBA00022827"/>
    </source>
</evidence>
<dbReference type="InterPro" id="IPR052034">
    <property type="entry name" value="NasD-like"/>
</dbReference>
<dbReference type="GO" id="GO:0016491">
    <property type="term" value="F:oxidoreductase activity"/>
    <property type="evidence" value="ECO:0007669"/>
    <property type="project" value="UniProtKB-KW"/>
</dbReference>
<keyword evidence="10" id="KW-0411">Iron-sulfur</keyword>
<evidence type="ECO:0000256" key="1">
    <source>
        <dbReference type="ARBA" id="ARBA00001966"/>
    </source>
</evidence>
<dbReference type="EMBL" id="JACHID010000007">
    <property type="protein sequence ID" value="MBB5021993.1"/>
    <property type="molecule type" value="Genomic_DNA"/>
</dbReference>
<evidence type="ECO:0000256" key="5">
    <source>
        <dbReference type="ARBA" id="ARBA00022714"/>
    </source>
</evidence>
<dbReference type="InterPro" id="IPR041854">
    <property type="entry name" value="BFD-like_2Fe2S-bd_dom_sf"/>
</dbReference>
<feature type="domain" description="BFD-like [2Fe-2S]-binding" evidence="13">
    <location>
        <begin position="4"/>
        <end position="54"/>
    </location>
</feature>